<evidence type="ECO:0000256" key="3">
    <source>
        <dbReference type="ARBA" id="ARBA00005843"/>
    </source>
</evidence>
<evidence type="ECO:0000313" key="21">
    <source>
        <dbReference type="EMBL" id="KAK0176743.1"/>
    </source>
</evidence>
<evidence type="ECO:0000256" key="9">
    <source>
        <dbReference type="ARBA" id="ARBA00022741"/>
    </source>
</evidence>
<evidence type="ECO:0000259" key="20">
    <source>
        <dbReference type="PROSITE" id="PS50011"/>
    </source>
</evidence>
<evidence type="ECO:0000256" key="19">
    <source>
        <dbReference type="SAM" id="MobiDB-lite"/>
    </source>
</evidence>
<reference evidence="21" key="1">
    <citation type="journal article" date="2023" name="bioRxiv">
        <title>Scaffold-level genome assemblies of two parasitoid biocontrol wasps reveal the parthenogenesis mechanism and an associated novel virus.</title>
        <authorList>
            <person name="Inwood S."/>
            <person name="Skelly J."/>
            <person name="Guhlin J."/>
            <person name="Harrop T."/>
            <person name="Goldson S."/>
            <person name="Dearden P."/>
        </authorList>
    </citation>
    <scope>NUCLEOTIDE SEQUENCE</scope>
    <source>
        <strain evidence="21">Irish</strain>
        <tissue evidence="21">Whole body</tissue>
    </source>
</reference>
<dbReference type="InterPro" id="IPR000719">
    <property type="entry name" value="Prot_kinase_dom"/>
</dbReference>
<dbReference type="GO" id="GO:0005524">
    <property type="term" value="F:ATP binding"/>
    <property type="evidence" value="ECO:0007669"/>
    <property type="project" value="UniProtKB-UniRule"/>
</dbReference>
<accession>A0AA39FW43</accession>
<dbReference type="InterPro" id="IPR050940">
    <property type="entry name" value="Actin_reg-Ser/Thr_kinase"/>
</dbReference>
<keyword evidence="10" id="KW-0418">Kinase</keyword>
<dbReference type="InterPro" id="IPR001245">
    <property type="entry name" value="Ser-Thr/Tyr_kinase_cat_dom"/>
</dbReference>
<dbReference type="AlphaFoldDB" id="A0AA39FW43"/>
<keyword evidence="9 18" id="KW-0547">Nucleotide-binding</keyword>
<protein>
    <recommendedName>
        <fullName evidence="4">dual-specificity kinase</fullName>
        <ecNumber evidence="4">2.7.12.1</ecNumber>
    </recommendedName>
</protein>
<reference evidence="21" key="2">
    <citation type="submission" date="2023-03" db="EMBL/GenBank/DDBJ databases">
        <authorList>
            <person name="Inwood S.N."/>
            <person name="Skelly J.G."/>
            <person name="Guhlin J."/>
            <person name="Harrop T.W.R."/>
            <person name="Goldson S.G."/>
            <person name="Dearden P.K."/>
        </authorList>
    </citation>
    <scope>NUCLEOTIDE SEQUENCE</scope>
    <source>
        <strain evidence="21">Irish</strain>
        <tissue evidence="21">Whole body</tissue>
    </source>
</reference>
<dbReference type="InterPro" id="IPR008266">
    <property type="entry name" value="Tyr_kinase_AS"/>
</dbReference>
<evidence type="ECO:0000256" key="15">
    <source>
        <dbReference type="ARBA" id="ARBA00049003"/>
    </source>
</evidence>
<evidence type="ECO:0000256" key="13">
    <source>
        <dbReference type="ARBA" id="ARBA00023137"/>
    </source>
</evidence>
<comment type="cofactor">
    <cofactor evidence="1">
        <name>Mn(2+)</name>
        <dbReference type="ChEBI" id="CHEBI:29035"/>
    </cofactor>
</comment>
<dbReference type="GO" id="GO:0004712">
    <property type="term" value="F:protein serine/threonine/tyrosine kinase activity"/>
    <property type="evidence" value="ECO:0007669"/>
    <property type="project" value="UniProtKB-EC"/>
</dbReference>
<keyword evidence="22" id="KW-1185">Reference proteome</keyword>
<evidence type="ECO:0000256" key="4">
    <source>
        <dbReference type="ARBA" id="ARBA00013203"/>
    </source>
</evidence>
<keyword evidence="8" id="KW-0479">Metal-binding</keyword>
<dbReference type="GO" id="GO:0004713">
    <property type="term" value="F:protein tyrosine kinase activity"/>
    <property type="evidence" value="ECO:0007669"/>
    <property type="project" value="UniProtKB-KW"/>
</dbReference>
<evidence type="ECO:0000313" key="22">
    <source>
        <dbReference type="Proteomes" id="UP001168990"/>
    </source>
</evidence>
<organism evidence="21 22">
    <name type="scientific">Microctonus aethiopoides</name>
    <dbReference type="NCBI Taxonomy" id="144406"/>
    <lineage>
        <taxon>Eukaryota</taxon>
        <taxon>Metazoa</taxon>
        <taxon>Ecdysozoa</taxon>
        <taxon>Arthropoda</taxon>
        <taxon>Hexapoda</taxon>
        <taxon>Insecta</taxon>
        <taxon>Pterygota</taxon>
        <taxon>Neoptera</taxon>
        <taxon>Endopterygota</taxon>
        <taxon>Hymenoptera</taxon>
        <taxon>Apocrita</taxon>
        <taxon>Ichneumonoidea</taxon>
        <taxon>Braconidae</taxon>
        <taxon>Euphorinae</taxon>
        <taxon>Microctonus</taxon>
    </lineage>
</organism>
<comment type="caution">
    <text evidence="21">The sequence shown here is derived from an EMBL/GenBank/DDBJ whole genome shotgun (WGS) entry which is preliminary data.</text>
</comment>
<sequence>MLGNLSTSNTPGPPGIILDSKLSIKTSSTSCLSCFSTDENTIVNCEDKIKPWRVNDTSSIVSEAPINPPMPNSSCRECPEISRPHRTDNQSLKINSSNKNLKFSNNSIMSQVTSKIPLRPKSPPIIISTIHKCSSNPNCPELSIKSRQDNTINSSSASKITKKLSTSGPCYLESKNLLKESSLNIGNKLMTINNARDSIDDNNDQQWTCGNNLLNNEQLTSNVPNNSRSIVTLRSNVSSSCDSSTVDELTNVNSTAIDIVEYTPRNYISYNKELSNDNRRILKSCQASNFNKDISNSVIFRPIMTTSSNTIDNISSEGTSEFIISTSLQDEKARQSEDQEIQRNCMNFLPQDLPTELQSSPKSYKDREKCRDSWRPTELEGSPSSSIDKCTSRDNFQETTTSTRRRTGASCQALRHAVASLNRLDDFYLEKIGAGFFSEVFKVTHKVTGQVMVLKMNQLPANRPNMLKEVQLMNKLSHPNILRFMGVCVHEGQLHALTEYINGGSLEQLIMARHTMLSHLTRMNLARDVARGMAYLHSRGIFHRDLTSKNVLIKRDETNNDHTAVVGDFGLAAKIPDPSSGYRLSTVGSPYWMSPECLKGQWYDHRSDIFSFGIVVCELIGRVPADPDVLPRSDNFGLDYLAVAEICAAADPPPAFLQLAFDCCTYEPKSRPTFPEIVSTLDNLIANHDEPAKGNIGKRQSVDPALMSSIDEIVHVGRNFKRRTARQRSRSADARGCDNATPSEKARCHSTRRVAELASRRDPHYRPMTANPFHALGGVKKILGDLFSSCLELPSLEDVRGSVTDGGVCNKFKPAQNDSIAKILDRKKPNSEPSSPTARKKWEKKVATKVGAASLFTHPLFRDGWEPRRRGSCESGFWSCVGEDLSPEPPNRRHASTMSSSAASSLFLLDDHRTSSIYTDSSEDIASLGGGDSSCWDERFGGIGSSSKTISKIVEYFERKQAGRHTLDNAPNRIALLRASLESTVPLCNISAAQRLVVCEGAVRSKLPLFDKK</sequence>
<dbReference type="GO" id="GO:0005737">
    <property type="term" value="C:cytoplasm"/>
    <property type="evidence" value="ECO:0007669"/>
    <property type="project" value="TreeGrafter"/>
</dbReference>
<dbReference type="PROSITE" id="PS00107">
    <property type="entry name" value="PROTEIN_KINASE_ATP"/>
    <property type="match status" value="1"/>
</dbReference>
<keyword evidence="11 18" id="KW-0067">ATP-binding</keyword>
<feature type="binding site" evidence="18">
    <location>
        <position position="455"/>
    </location>
    <ligand>
        <name>ATP</name>
        <dbReference type="ChEBI" id="CHEBI:30616"/>
    </ligand>
</feature>
<keyword evidence="5" id="KW-0723">Serine/threonine-protein kinase</keyword>
<feature type="compositionally biased region" description="Basic and acidic residues" evidence="19">
    <location>
        <begin position="363"/>
        <end position="378"/>
    </location>
</feature>
<evidence type="ECO:0000256" key="16">
    <source>
        <dbReference type="ARBA" id="ARBA00049308"/>
    </source>
</evidence>
<name>A0AA39FW43_9HYME</name>
<dbReference type="InterPro" id="IPR011009">
    <property type="entry name" value="Kinase-like_dom_sf"/>
</dbReference>
<dbReference type="InterPro" id="IPR017441">
    <property type="entry name" value="Protein_kinase_ATP_BS"/>
</dbReference>
<keyword evidence="6" id="KW-0597">Phosphoprotein</keyword>
<dbReference type="FunFam" id="3.30.200.20:FF:000134">
    <property type="entry name" value="Dual specificity testis-specific protein kinase 2"/>
    <property type="match status" value="1"/>
</dbReference>
<keyword evidence="7" id="KW-0808">Transferase</keyword>
<dbReference type="PROSITE" id="PS00109">
    <property type="entry name" value="PROTEIN_KINASE_TYR"/>
    <property type="match status" value="1"/>
</dbReference>
<gene>
    <name evidence="21" type="ORF">PV328_000850</name>
</gene>
<dbReference type="GO" id="GO:0004674">
    <property type="term" value="F:protein serine/threonine kinase activity"/>
    <property type="evidence" value="ECO:0007669"/>
    <property type="project" value="UniProtKB-KW"/>
</dbReference>
<comment type="similarity">
    <text evidence="3">Belongs to the protein kinase superfamily. TKL Ser/Thr protein kinase family.</text>
</comment>
<dbReference type="Proteomes" id="UP001168990">
    <property type="component" value="Unassembled WGS sequence"/>
</dbReference>
<evidence type="ECO:0000256" key="2">
    <source>
        <dbReference type="ARBA" id="ARBA00001946"/>
    </source>
</evidence>
<dbReference type="EC" id="2.7.12.1" evidence="4"/>
<evidence type="ECO:0000256" key="12">
    <source>
        <dbReference type="ARBA" id="ARBA00022842"/>
    </source>
</evidence>
<comment type="catalytic activity">
    <reaction evidence="15">
        <text>L-seryl-[protein] + ATP = O-phospho-L-seryl-[protein] + ADP + H(+)</text>
        <dbReference type="Rhea" id="RHEA:17989"/>
        <dbReference type="Rhea" id="RHEA-COMP:9863"/>
        <dbReference type="Rhea" id="RHEA-COMP:11604"/>
        <dbReference type="ChEBI" id="CHEBI:15378"/>
        <dbReference type="ChEBI" id="CHEBI:29999"/>
        <dbReference type="ChEBI" id="CHEBI:30616"/>
        <dbReference type="ChEBI" id="CHEBI:83421"/>
        <dbReference type="ChEBI" id="CHEBI:456216"/>
        <dbReference type="EC" id="2.7.12.1"/>
    </reaction>
</comment>
<dbReference type="Pfam" id="PF07714">
    <property type="entry name" value="PK_Tyr_Ser-Thr"/>
    <property type="match status" value="1"/>
</dbReference>
<evidence type="ECO:0000256" key="8">
    <source>
        <dbReference type="ARBA" id="ARBA00022723"/>
    </source>
</evidence>
<evidence type="ECO:0000256" key="14">
    <source>
        <dbReference type="ARBA" id="ARBA00023211"/>
    </source>
</evidence>
<comment type="catalytic activity">
    <reaction evidence="16">
        <text>L-threonyl-[protein] + ATP = O-phospho-L-threonyl-[protein] + ADP + H(+)</text>
        <dbReference type="Rhea" id="RHEA:46608"/>
        <dbReference type="Rhea" id="RHEA-COMP:11060"/>
        <dbReference type="Rhea" id="RHEA-COMP:11605"/>
        <dbReference type="ChEBI" id="CHEBI:15378"/>
        <dbReference type="ChEBI" id="CHEBI:30013"/>
        <dbReference type="ChEBI" id="CHEBI:30616"/>
        <dbReference type="ChEBI" id="CHEBI:61977"/>
        <dbReference type="ChEBI" id="CHEBI:456216"/>
        <dbReference type="EC" id="2.7.12.1"/>
    </reaction>
</comment>
<dbReference type="PANTHER" id="PTHR46485">
    <property type="entry name" value="LIM DOMAIN KINASE 1"/>
    <property type="match status" value="1"/>
</dbReference>
<evidence type="ECO:0000256" key="18">
    <source>
        <dbReference type="PROSITE-ProRule" id="PRU10141"/>
    </source>
</evidence>
<dbReference type="PROSITE" id="PS50011">
    <property type="entry name" value="PROTEIN_KINASE_DOM"/>
    <property type="match status" value="1"/>
</dbReference>
<dbReference type="Gene3D" id="3.30.200.20">
    <property type="entry name" value="Phosphorylase Kinase, domain 1"/>
    <property type="match status" value="1"/>
</dbReference>
<feature type="region of interest" description="Disordered" evidence="19">
    <location>
        <begin position="724"/>
        <end position="746"/>
    </location>
</feature>
<keyword evidence="12" id="KW-0460">Magnesium</keyword>
<evidence type="ECO:0000256" key="1">
    <source>
        <dbReference type="ARBA" id="ARBA00001936"/>
    </source>
</evidence>
<dbReference type="Gene3D" id="1.10.510.10">
    <property type="entry name" value="Transferase(Phosphotransferase) domain 1"/>
    <property type="match status" value="1"/>
</dbReference>
<evidence type="ECO:0000256" key="17">
    <source>
        <dbReference type="ARBA" id="ARBA00051680"/>
    </source>
</evidence>
<comment type="cofactor">
    <cofactor evidence="2">
        <name>Mg(2+)</name>
        <dbReference type="ChEBI" id="CHEBI:18420"/>
    </cofactor>
</comment>
<evidence type="ECO:0000256" key="11">
    <source>
        <dbReference type="ARBA" id="ARBA00022840"/>
    </source>
</evidence>
<keyword evidence="14" id="KW-0464">Manganese</keyword>
<evidence type="ECO:0000256" key="10">
    <source>
        <dbReference type="ARBA" id="ARBA00022777"/>
    </source>
</evidence>
<feature type="domain" description="Protein kinase" evidence="20">
    <location>
        <begin position="426"/>
        <end position="685"/>
    </location>
</feature>
<dbReference type="PRINTS" id="PR00109">
    <property type="entry name" value="TYRKINASE"/>
</dbReference>
<feature type="region of interest" description="Disordered" evidence="19">
    <location>
        <begin position="352"/>
        <end position="404"/>
    </location>
</feature>
<evidence type="ECO:0000256" key="7">
    <source>
        <dbReference type="ARBA" id="ARBA00022679"/>
    </source>
</evidence>
<evidence type="ECO:0000256" key="5">
    <source>
        <dbReference type="ARBA" id="ARBA00022527"/>
    </source>
</evidence>
<comment type="catalytic activity">
    <reaction evidence="17">
        <text>L-tyrosyl-[protein] + ATP = O-phospho-L-tyrosyl-[protein] + ADP + H(+)</text>
        <dbReference type="Rhea" id="RHEA:10596"/>
        <dbReference type="Rhea" id="RHEA-COMP:10136"/>
        <dbReference type="Rhea" id="RHEA-COMP:20101"/>
        <dbReference type="ChEBI" id="CHEBI:15378"/>
        <dbReference type="ChEBI" id="CHEBI:30616"/>
        <dbReference type="ChEBI" id="CHEBI:46858"/>
        <dbReference type="ChEBI" id="CHEBI:61978"/>
        <dbReference type="ChEBI" id="CHEBI:456216"/>
        <dbReference type="EC" id="2.7.12.1"/>
    </reaction>
</comment>
<dbReference type="FunFam" id="1.10.510.10:FF:000202">
    <property type="entry name" value="Dual specificity testis-specific protein kinase 2"/>
    <property type="match status" value="1"/>
</dbReference>
<evidence type="ECO:0000256" key="6">
    <source>
        <dbReference type="ARBA" id="ARBA00022553"/>
    </source>
</evidence>
<dbReference type="GO" id="GO:0030036">
    <property type="term" value="P:actin cytoskeleton organization"/>
    <property type="evidence" value="ECO:0007669"/>
    <property type="project" value="TreeGrafter"/>
</dbReference>
<dbReference type="SUPFAM" id="SSF56112">
    <property type="entry name" value="Protein kinase-like (PK-like)"/>
    <property type="match status" value="1"/>
</dbReference>
<dbReference type="EMBL" id="JAQQBS010000001">
    <property type="protein sequence ID" value="KAK0176743.1"/>
    <property type="molecule type" value="Genomic_DNA"/>
</dbReference>
<proteinExistence type="inferred from homology"/>
<dbReference type="PANTHER" id="PTHR46485:SF5">
    <property type="entry name" value="CENTER DIVIDER, ISOFORM A"/>
    <property type="match status" value="1"/>
</dbReference>
<keyword evidence="13" id="KW-0829">Tyrosine-protein kinase</keyword>
<dbReference type="GO" id="GO:0005634">
    <property type="term" value="C:nucleus"/>
    <property type="evidence" value="ECO:0007669"/>
    <property type="project" value="TreeGrafter"/>
</dbReference>
<dbReference type="GO" id="GO:0046872">
    <property type="term" value="F:metal ion binding"/>
    <property type="evidence" value="ECO:0007669"/>
    <property type="project" value="UniProtKB-KW"/>
</dbReference>